<dbReference type="AlphaFoldDB" id="A0A1E3NFM2"/>
<protein>
    <submittedName>
        <fullName evidence="3">Uncharacterized protein</fullName>
    </submittedName>
</protein>
<gene>
    <name evidence="3" type="ORF">PICMEDRAFT_179462</name>
</gene>
<sequence length="336" mass="36307">MAAARNVCVSWTQGCLWAWVCLREGEGKTDVSAGWGDKRQAAIVEPEAWQRRGEAGLVLIRGCCCLFSVWPALSSPTHPPTPSHTPSAPTHTMFATHALRRTTAAARAAPSPARHASTTATPVDTTPSSTSSSSSTPAPRYVQLHHRRVSNTWNIPKKDLFLDMLFAAHGPLLEPVKAHVADRLFNSPLSRIYVTTHGHIRVSRPPTTVTDDLARFRALRSKSRHPNHHVFFSTTPLPAPASSSSSSSIFTHSAVSGLPLENNALLNLPHSLLLSLRPFCCPAQPGAESYRDDRIVVRKLQIEQNDAAVATVATAAAKRAKRAKGAKDAKGARKSV</sequence>
<evidence type="ECO:0000313" key="3">
    <source>
        <dbReference type="EMBL" id="ODQ44143.1"/>
    </source>
</evidence>
<dbReference type="RefSeq" id="XP_019015256.1">
    <property type="nucleotide sequence ID" value="XM_019161821.1"/>
</dbReference>
<feature type="signal peptide" evidence="2">
    <location>
        <begin position="1"/>
        <end position="27"/>
    </location>
</feature>
<evidence type="ECO:0000256" key="2">
    <source>
        <dbReference type="SAM" id="SignalP"/>
    </source>
</evidence>
<feature type="chain" id="PRO_5009133337" evidence="2">
    <location>
        <begin position="28"/>
        <end position="336"/>
    </location>
</feature>
<accession>A0A1E3NFM2</accession>
<dbReference type="OrthoDB" id="3992052at2759"/>
<keyword evidence="4" id="KW-1185">Reference proteome</keyword>
<organism evidence="3 4">
    <name type="scientific">Pichia membranifaciens NRRL Y-2026</name>
    <dbReference type="NCBI Taxonomy" id="763406"/>
    <lineage>
        <taxon>Eukaryota</taxon>
        <taxon>Fungi</taxon>
        <taxon>Dikarya</taxon>
        <taxon>Ascomycota</taxon>
        <taxon>Saccharomycotina</taxon>
        <taxon>Pichiomycetes</taxon>
        <taxon>Pichiales</taxon>
        <taxon>Pichiaceae</taxon>
        <taxon>Pichia</taxon>
    </lineage>
</organism>
<evidence type="ECO:0000256" key="1">
    <source>
        <dbReference type="SAM" id="MobiDB-lite"/>
    </source>
</evidence>
<reference evidence="3 4" key="1">
    <citation type="journal article" date="2016" name="Proc. Natl. Acad. Sci. U.S.A.">
        <title>Comparative genomics of biotechnologically important yeasts.</title>
        <authorList>
            <person name="Riley R."/>
            <person name="Haridas S."/>
            <person name="Wolfe K.H."/>
            <person name="Lopes M.R."/>
            <person name="Hittinger C.T."/>
            <person name="Goeker M."/>
            <person name="Salamov A.A."/>
            <person name="Wisecaver J.H."/>
            <person name="Long T.M."/>
            <person name="Calvey C.H."/>
            <person name="Aerts A.L."/>
            <person name="Barry K.W."/>
            <person name="Choi C."/>
            <person name="Clum A."/>
            <person name="Coughlan A.Y."/>
            <person name="Deshpande S."/>
            <person name="Douglass A.P."/>
            <person name="Hanson S.J."/>
            <person name="Klenk H.-P."/>
            <person name="LaButti K.M."/>
            <person name="Lapidus A."/>
            <person name="Lindquist E.A."/>
            <person name="Lipzen A.M."/>
            <person name="Meier-Kolthoff J.P."/>
            <person name="Ohm R.A."/>
            <person name="Otillar R.P."/>
            <person name="Pangilinan J.L."/>
            <person name="Peng Y."/>
            <person name="Rokas A."/>
            <person name="Rosa C.A."/>
            <person name="Scheuner C."/>
            <person name="Sibirny A.A."/>
            <person name="Slot J.C."/>
            <person name="Stielow J.B."/>
            <person name="Sun H."/>
            <person name="Kurtzman C.P."/>
            <person name="Blackwell M."/>
            <person name="Grigoriev I.V."/>
            <person name="Jeffries T.W."/>
        </authorList>
    </citation>
    <scope>NUCLEOTIDE SEQUENCE [LARGE SCALE GENOMIC DNA]</scope>
    <source>
        <strain evidence="3 4">NRRL Y-2026</strain>
    </source>
</reference>
<name>A0A1E3NFM2_9ASCO</name>
<evidence type="ECO:0000313" key="4">
    <source>
        <dbReference type="Proteomes" id="UP000094455"/>
    </source>
</evidence>
<feature type="compositionally biased region" description="Low complexity" evidence="1">
    <location>
        <begin position="104"/>
        <end position="139"/>
    </location>
</feature>
<dbReference type="GeneID" id="30178508"/>
<feature type="region of interest" description="Disordered" evidence="1">
    <location>
        <begin position="104"/>
        <end position="142"/>
    </location>
</feature>
<dbReference type="Proteomes" id="UP000094455">
    <property type="component" value="Unassembled WGS sequence"/>
</dbReference>
<proteinExistence type="predicted"/>
<dbReference type="EMBL" id="KV454009">
    <property type="protein sequence ID" value="ODQ44143.1"/>
    <property type="molecule type" value="Genomic_DNA"/>
</dbReference>
<keyword evidence="2" id="KW-0732">Signal</keyword>